<evidence type="ECO:0000313" key="1">
    <source>
        <dbReference type="EMBL" id="KYC44262.1"/>
    </source>
</evidence>
<proteinExistence type="predicted"/>
<name>A0A139XHX3_9CYAN</name>
<dbReference type="STRING" id="128403.WA1_51920"/>
<accession>A0A139XHX3</accession>
<evidence type="ECO:0000313" key="2">
    <source>
        <dbReference type="Proteomes" id="UP000076925"/>
    </source>
</evidence>
<gene>
    <name evidence="1" type="ORF">WA1_51920</name>
</gene>
<reference evidence="1 2" key="1">
    <citation type="journal article" date="2013" name="Genome Biol. Evol.">
        <title>Genomes of Stigonematalean cyanobacteria (subsection V) and the evolution of oxygenic photosynthesis from prokaryotes to plastids.</title>
        <authorList>
            <person name="Dagan T."/>
            <person name="Roettger M."/>
            <person name="Stucken K."/>
            <person name="Landan G."/>
            <person name="Koch R."/>
            <person name="Major P."/>
            <person name="Gould S.B."/>
            <person name="Goremykin V.V."/>
            <person name="Rippka R."/>
            <person name="Tandeau de Marsac N."/>
            <person name="Gugger M."/>
            <person name="Lockhart P.J."/>
            <person name="Allen J.F."/>
            <person name="Brune I."/>
            <person name="Maus I."/>
            <person name="Puhler A."/>
            <person name="Martin W.F."/>
        </authorList>
    </citation>
    <scope>NUCLEOTIDE SEQUENCE [LARGE SCALE GENOMIC DNA]</scope>
    <source>
        <strain evidence="1 2">PCC 7110</strain>
    </source>
</reference>
<comment type="caution">
    <text evidence="1">The sequence shown here is derived from an EMBL/GenBank/DDBJ whole genome shotgun (WGS) entry which is preliminary data.</text>
</comment>
<dbReference type="AlphaFoldDB" id="A0A139XHX3"/>
<keyword evidence="2" id="KW-1185">Reference proteome</keyword>
<sequence length="67" mass="7771">MSTAFLDQWSFKSVTGFLVERPLLEKVTQHTDKILQNRYSFLLVSMRFAQDVEGSLTLLWAFEATLD</sequence>
<organism evidence="1 2">
    <name type="scientific">Scytonema hofmannii PCC 7110</name>
    <dbReference type="NCBI Taxonomy" id="128403"/>
    <lineage>
        <taxon>Bacteria</taxon>
        <taxon>Bacillati</taxon>
        <taxon>Cyanobacteriota</taxon>
        <taxon>Cyanophyceae</taxon>
        <taxon>Nostocales</taxon>
        <taxon>Scytonemataceae</taxon>
        <taxon>Scytonema</taxon>
    </lineage>
</organism>
<dbReference type="Proteomes" id="UP000076925">
    <property type="component" value="Unassembled WGS sequence"/>
</dbReference>
<protein>
    <submittedName>
        <fullName evidence="1">Uncharacterized protein</fullName>
    </submittedName>
</protein>
<dbReference type="EMBL" id="ANNX02000003">
    <property type="protein sequence ID" value="KYC44262.1"/>
    <property type="molecule type" value="Genomic_DNA"/>
</dbReference>